<evidence type="ECO:0000313" key="3">
    <source>
        <dbReference type="Proteomes" id="UP000187464"/>
    </source>
</evidence>
<dbReference type="STRING" id="1642647.PSM36_1699"/>
<keyword evidence="1" id="KW-1133">Transmembrane helix</keyword>
<dbReference type="Proteomes" id="UP000187464">
    <property type="component" value="Chromosome I"/>
</dbReference>
<feature type="transmembrane region" description="Helical" evidence="1">
    <location>
        <begin position="102"/>
        <end position="120"/>
    </location>
</feature>
<keyword evidence="1" id="KW-0812">Transmembrane</keyword>
<evidence type="ECO:0000313" key="2">
    <source>
        <dbReference type="EMBL" id="SCD20518.1"/>
    </source>
</evidence>
<keyword evidence="3" id="KW-1185">Reference proteome</keyword>
<feature type="transmembrane region" description="Helical" evidence="1">
    <location>
        <begin position="127"/>
        <end position="145"/>
    </location>
</feature>
<name>A0A1R3T5G3_9BACT</name>
<reference evidence="3" key="1">
    <citation type="submission" date="2016-08" db="EMBL/GenBank/DDBJ databases">
        <authorList>
            <person name="Wibberg D."/>
        </authorList>
    </citation>
    <scope>NUCLEOTIDE SEQUENCE [LARGE SCALE GENOMIC DNA]</scope>
</reference>
<protein>
    <recommendedName>
        <fullName evidence="4">O-antigen ligase like membrane protein</fullName>
    </recommendedName>
</protein>
<organism evidence="2 3">
    <name type="scientific">Proteiniphilum saccharofermentans</name>
    <dbReference type="NCBI Taxonomy" id="1642647"/>
    <lineage>
        <taxon>Bacteria</taxon>
        <taxon>Pseudomonadati</taxon>
        <taxon>Bacteroidota</taxon>
        <taxon>Bacteroidia</taxon>
        <taxon>Bacteroidales</taxon>
        <taxon>Dysgonomonadaceae</taxon>
        <taxon>Proteiniphilum</taxon>
    </lineage>
</organism>
<sequence>MNRVNKQIISHFLPVTILLLAVYSVVPFLKQGVPMAGVLDNTTIWWAISFLILLAFFLSRRYFFDKRNQDNMLIVWIYLIWNLVCIIRGMFAAEIYWDWKGLIGNAMALMLPVVIFASTNKMVVQSLLSFFMKYVLPLFVVFAVIVRTDAYGFYLIPVSFLILFLPILTKRQKMILLVITVFTILVDLGARSNVIKFGIPFFVLLLYYFRKSISVKMMEWIRIALFVIPLTLFGLGVSGIFNVFNTEDYIKGEYTGKGVDAQGNRVDEDLMADTRTFLYEEVLESAILNNYWLLGRTPARGNDSYTFGIREAELTGRYERLTNEIGLANVFTWTGIVGVILYSFIFFRASYLAVNRSRNIYAKMLGIYVAFRWLYSWIEDVNSFTLNYFMLMVMIGLCFSESFRSMSVRDVTIWARGIFDVRYVRLQQYLFKKNKYAETEYSSLANVPQPEN</sequence>
<feature type="transmembrane region" description="Helical" evidence="1">
    <location>
        <begin position="75"/>
        <end position="96"/>
    </location>
</feature>
<gene>
    <name evidence="2" type="ORF">PSM36_1699</name>
</gene>
<evidence type="ECO:0008006" key="4">
    <source>
        <dbReference type="Google" id="ProtNLM"/>
    </source>
</evidence>
<feature type="transmembrane region" description="Helical" evidence="1">
    <location>
        <begin position="12"/>
        <end position="29"/>
    </location>
</feature>
<dbReference type="RefSeq" id="WP_076930529.1">
    <property type="nucleotide sequence ID" value="NZ_LT605205.1"/>
</dbReference>
<dbReference type="EMBL" id="LT605205">
    <property type="protein sequence ID" value="SCD20518.1"/>
    <property type="molecule type" value="Genomic_DNA"/>
</dbReference>
<evidence type="ECO:0000256" key="1">
    <source>
        <dbReference type="SAM" id="Phobius"/>
    </source>
</evidence>
<feature type="transmembrane region" description="Helical" evidence="1">
    <location>
        <begin position="197"/>
        <end position="213"/>
    </location>
</feature>
<keyword evidence="1" id="KW-0472">Membrane</keyword>
<feature type="transmembrane region" description="Helical" evidence="1">
    <location>
        <begin position="384"/>
        <end position="403"/>
    </location>
</feature>
<accession>A0A1R3T5G3</accession>
<dbReference type="KEGG" id="psac:PSM36_1699"/>
<feature type="transmembrane region" description="Helical" evidence="1">
    <location>
        <begin position="151"/>
        <end position="168"/>
    </location>
</feature>
<feature type="transmembrane region" description="Helical" evidence="1">
    <location>
        <begin position="44"/>
        <end position="63"/>
    </location>
</feature>
<proteinExistence type="predicted"/>
<feature type="transmembrane region" description="Helical" evidence="1">
    <location>
        <begin position="220"/>
        <end position="244"/>
    </location>
</feature>
<dbReference type="AlphaFoldDB" id="A0A1R3T5G3"/>
<feature type="transmembrane region" description="Helical" evidence="1">
    <location>
        <begin position="330"/>
        <end position="348"/>
    </location>
</feature>